<evidence type="ECO:0000313" key="3">
    <source>
        <dbReference type="EMBL" id="CAE0371378.1"/>
    </source>
</evidence>
<dbReference type="AlphaFoldDB" id="A0A7S3NJ69"/>
<feature type="region of interest" description="Disordered" evidence="1">
    <location>
        <begin position="337"/>
        <end position="369"/>
    </location>
</feature>
<proteinExistence type="predicted"/>
<reference evidence="3" key="1">
    <citation type="submission" date="2021-01" db="EMBL/GenBank/DDBJ databases">
        <authorList>
            <person name="Corre E."/>
            <person name="Pelletier E."/>
            <person name="Niang G."/>
            <person name="Scheremetjew M."/>
            <person name="Finn R."/>
            <person name="Kale V."/>
            <person name="Holt S."/>
            <person name="Cochrane G."/>
            <person name="Meng A."/>
            <person name="Brown T."/>
            <person name="Cohen L."/>
        </authorList>
    </citation>
    <scope>NUCLEOTIDE SEQUENCE</scope>
    <source>
        <strain evidence="3">CCMP1510</strain>
    </source>
</reference>
<protein>
    <recommendedName>
        <fullName evidence="2">BZIP domain-containing protein</fullName>
    </recommendedName>
</protein>
<evidence type="ECO:0000259" key="2">
    <source>
        <dbReference type="PROSITE" id="PS00036"/>
    </source>
</evidence>
<gene>
    <name evidence="3" type="ORF">ALAG00032_LOCUS12160</name>
</gene>
<name>A0A7S3NJ69_9STRA</name>
<sequence length="511" mass="57675">MSRRISNRQSQELQMPQPGWMYSNSSFRIYHPDTRSYDEVMVQQPKQNSLLTMEQQRAKYIREEQIRQDEKKRLKRAANRRSACTSRVRKKQFVEETTQQNHRLQKYAKILSAAPPTITIDEKGFIRFATRTCLRLFHLDQADELLGICLASLFEEDDALKIWLDRVNTELDTSNEYDRQENLNQADTEILTTVPSTNNVVTASSSSDDERECGTSLEEDAQDITPPPCKRTKVDRTRLGSGGGLGNLDAAAIFKLKSTGRHLFVACGGSFAGRRQLSENKIESTMSCEKKDDDDFGSARELVLSIRPVEDPIWTGQETKTDCDDNKETPLLGMTCSLQSTGENTRGQRSLKSSNNSPSRSTTATTIKGSLTEKPHTTFIKTEEQAFTTSDPRLGAQLPMLHFNGPGHTHHSDFHARAHNSQMRQFHTFLQNISYPQPQMLPQMNEPPPFVATDTMSTFTKLSPPIAMPSHTEQTRPQKRIEQLCSANSTPSDVQNAVESLILISRRDSVS</sequence>
<dbReference type="EMBL" id="HBIJ01018454">
    <property type="protein sequence ID" value="CAE0371378.1"/>
    <property type="molecule type" value="Transcribed_RNA"/>
</dbReference>
<feature type="compositionally biased region" description="Acidic residues" evidence="1">
    <location>
        <begin position="207"/>
        <end position="222"/>
    </location>
</feature>
<feature type="domain" description="BZIP" evidence="2">
    <location>
        <begin position="75"/>
        <end position="89"/>
    </location>
</feature>
<feature type="region of interest" description="Disordered" evidence="1">
    <location>
        <begin position="200"/>
        <end position="236"/>
    </location>
</feature>
<dbReference type="PROSITE" id="PS00036">
    <property type="entry name" value="BZIP_BASIC"/>
    <property type="match status" value="1"/>
</dbReference>
<accession>A0A7S3NJ69</accession>
<feature type="compositionally biased region" description="Polar residues" evidence="1">
    <location>
        <begin position="337"/>
        <end position="348"/>
    </location>
</feature>
<dbReference type="GO" id="GO:0003700">
    <property type="term" value="F:DNA-binding transcription factor activity"/>
    <property type="evidence" value="ECO:0007669"/>
    <property type="project" value="InterPro"/>
</dbReference>
<feature type="compositionally biased region" description="Low complexity" evidence="1">
    <location>
        <begin position="350"/>
        <end position="366"/>
    </location>
</feature>
<evidence type="ECO:0000256" key="1">
    <source>
        <dbReference type="SAM" id="MobiDB-lite"/>
    </source>
</evidence>
<organism evidence="3">
    <name type="scientific">Aureoumbra lagunensis</name>
    <dbReference type="NCBI Taxonomy" id="44058"/>
    <lineage>
        <taxon>Eukaryota</taxon>
        <taxon>Sar</taxon>
        <taxon>Stramenopiles</taxon>
        <taxon>Ochrophyta</taxon>
        <taxon>Pelagophyceae</taxon>
        <taxon>Pelagomonadales</taxon>
        <taxon>Aureoumbra</taxon>
    </lineage>
</organism>
<dbReference type="InterPro" id="IPR004827">
    <property type="entry name" value="bZIP"/>
</dbReference>
<dbReference type="CDD" id="cd14686">
    <property type="entry name" value="bZIP"/>
    <property type="match status" value="1"/>
</dbReference>